<evidence type="ECO:0000256" key="5">
    <source>
        <dbReference type="ARBA" id="ARBA00023136"/>
    </source>
</evidence>
<evidence type="ECO:0000313" key="8">
    <source>
        <dbReference type="Proteomes" id="UP001180087"/>
    </source>
</evidence>
<accession>A0ABY9KRW9</accession>
<evidence type="ECO:0000256" key="1">
    <source>
        <dbReference type="ARBA" id="ARBA00004141"/>
    </source>
</evidence>
<keyword evidence="5 6" id="KW-0472">Membrane</keyword>
<feature type="transmembrane region" description="Helical" evidence="6">
    <location>
        <begin position="75"/>
        <end position="96"/>
    </location>
</feature>
<reference evidence="7" key="1">
    <citation type="submission" date="2023-06" db="EMBL/GenBank/DDBJ databases">
        <title>A Treasure from Seagulls: Isolation and Description of Aciduricobacillus qingdaonensis gen. nov., sp. nov., a Rare Obligately Uric Acid-utilizing Member in the Family Bacillaceae.</title>
        <authorList>
            <person name="Liu W."/>
            <person name="Wang B."/>
        </authorList>
    </citation>
    <scope>NUCLEOTIDE SEQUENCE</scope>
    <source>
        <strain evidence="7">44XB</strain>
    </source>
</reference>
<sequence>MMPGRERTNQLLRLALLTILGLVIIYLLFLLYPLYETVLAFIWRILAPFFVAALIAYLLEPIIGALYKWKIPKGLAILIVYLVFFASIGTLCYQLYPAVIRQLAELRDQLPELSNMYRDLTARLYASTSFLPDAVHGQLDELFLKAESAMEQMLGKWAGGFTKIFDLIIFLTVIPVLVFYFLKDYDLIRGFFKKLLPDRYHGQAGIIVRATDDSLGNYLRGQALVCLFVGIATYIVFSFLHLDYALLLAIIMSFTNLIPYFGPIIGAAPAILIALSMSPKLIVYVLISVFGIQLIESNLLSPFIMGRSVRIHPVAILFALLLGGEIGGIIGMVIAVPLLTIIHTSFMQLKTYGKIDK</sequence>
<dbReference type="EMBL" id="CP129113">
    <property type="protein sequence ID" value="WLV23649.1"/>
    <property type="molecule type" value="Genomic_DNA"/>
</dbReference>
<name>A0ABY9KRW9_9BACI</name>
<protein>
    <submittedName>
        <fullName evidence="7">AI-2E family transporter</fullName>
    </submittedName>
</protein>
<evidence type="ECO:0000256" key="3">
    <source>
        <dbReference type="ARBA" id="ARBA00022692"/>
    </source>
</evidence>
<organism evidence="7 8">
    <name type="scientific">Aciduricibacillus chroicocephali</name>
    <dbReference type="NCBI Taxonomy" id="3054939"/>
    <lineage>
        <taxon>Bacteria</taxon>
        <taxon>Bacillati</taxon>
        <taxon>Bacillota</taxon>
        <taxon>Bacilli</taxon>
        <taxon>Bacillales</taxon>
        <taxon>Bacillaceae</taxon>
        <taxon>Aciduricibacillus</taxon>
    </lineage>
</organism>
<dbReference type="RefSeq" id="WP_348025866.1">
    <property type="nucleotide sequence ID" value="NZ_CP129113.1"/>
</dbReference>
<dbReference type="Pfam" id="PF01594">
    <property type="entry name" value="AI-2E_transport"/>
    <property type="match status" value="1"/>
</dbReference>
<keyword evidence="8" id="KW-1185">Reference proteome</keyword>
<feature type="transmembrane region" description="Helical" evidence="6">
    <location>
        <begin position="164"/>
        <end position="182"/>
    </location>
</feature>
<evidence type="ECO:0000256" key="6">
    <source>
        <dbReference type="SAM" id="Phobius"/>
    </source>
</evidence>
<comment type="subcellular location">
    <subcellularLocation>
        <location evidence="1">Membrane</location>
        <topology evidence="1">Multi-pass membrane protein</topology>
    </subcellularLocation>
</comment>
<feature type="transmembrane region" description="Helical" evidence="6">
    <location>
        <begin position="41"/>
        <end position="63"/>
    </location>
</feature>
<feature type="transmembrane region" description="Helical" evidence="6">
    <location>
        <begin position="224"/>
        <end position="251"/>
    </location>
</feature>
<feature type="transmembrane region" description="Helical" evidence="6">
    <location>
        <begin position="257"/>
        <end position="275"/>
    </location>
</feature>
<evidence type="ECO:0000256" key="2">
    <source>
        <dbReference type="ARBA" id="ARBA00009773"/>
    </source>
</evidence>
<keyword evidence="4 6" id="KW-1133">Transmembrane helix</keyword>
<feature type="transmembrane region" description="Helical" evidence="6">
    <location>
        <begin position="282"/>
        <end position="304"/>
    </location>
</feature>
<dbReference type="PANTHER" id="PTHR21716">
    <property type="entry name" value="TRANSMEMBRANE PROTEIN"/>
    <property type="match status" value="1"/>
</dbReference>
<evidence type="ECO:0000256" key="4">
    <source>
        <dbReference type="ARBA" id="ARBA00022989"/>
    </source>
</evidence>
<dbReference type="InterPro" id="IPR002549">
    <property type="entry name" value="AI-2E-like"/>
</dbReference>
<comment type="similarity">
    <text evidence="2">Belongs to the autoinducer-2 exporter (AI-2E) (TC 2.A.86) family.</text>
</comment>
<dbReference type="Proteomes" id="UP001180087">
    <property type="component" value="Chromosome"/>
</dbReference>
<feature type="transmembrane region" description="Helical" evidence="6">
    <location>
        <begin position="12"/>
        <end position="35"/>
    </location>
</feature>
<keyword evidence="3 6" id="KW-0812">Transmembrane</keyword>
<gene>
    <name evidence="7" type="ORF">QR721_08295</name>
</gene>
<feature type="transmembrane region" description="Helical" evidence="6">
    <location>
        <begin position="316"/>
        <end position="342"/>
    </location>
</feature>
<dbReference type="PANTHER" id="PTHR21716:SF15">
    <property type="entry name" value="TRANSPORT PROTEIN YRRI-RELATED"/>
    <property type="match status" value="1"/>
</dbReference>
<proteinExistence type="inferred from homology"/>
<evidence type="ECO:0000313" key="7">
    <source>
        <dbReference type="EMBL" id="WLV23649.1"/>
    </source>
</evidence>